<protein>
    <submittedName>
        <fullName evidence="1">Uncharacterized protein</fullName>
    </submittedName>
</protein>
<dbReference type="AlphaFoldDB" id="A0A0F9J3H0"/>
<comment type="caution">
    <text evidence="1">The sequence shown here is derived from an EMBL/GenBank/DDBJ whole genome shotgun (WGS) entry which is preliminary data.</text>
</comment>
<organism evidence="1">
    <name type="scientific">marine sediment metagenome</name>
    <dbReference type="NCBI Taxonomy" id="412755"/>
    <lineage>
        <taxon>unclassified sequences</taxon>
        <taxon>metagenomes</taxon>
        <taxon>ecological metagenomes</taxon>
    </lineage>
</organism>
<evidence type="ECO:0000313" key="1">
    <source>
        <dbReference type="EMBL" id="KKM00471.1"/>
    </source>
</evidence>
<gene>
    <name evidence="1" type="ORF">LCGC14_1804150</name>
</gene>
<sequence length="113" mass="12336">MTADPKTFLELVQGGCKECNIAGLDTVPTTVVGQTGQLGKFVTWGVDALGCSFSGHYFGHDVKGLRAALDDFEERTGVRDKEVSEKVQAFADKVLAAYHRGQDTKSKTWDHDE</sequence>
<reference evidence="1" key="1">
    <citation type="journal article" date="2015" name="Nature">
        <title>Complex archaea that bridge the gap between prokaryotes and eukaryotes.</title>
        <authorList>
            <person name="Spang A."/>
            <person name="Saw J.H."/>
            <person name="Jorgensen S.L."/>
            <person name="Zaremba-Niedzwiedzka K."/>
            <person name="Martijn J."/>
            <person name="Lind A.E."/>
            <person name="van Eijk R."/>
            <person name="Schleper C."/>
            <person name="Guy L."/>
            <person name="Ettema T.J."/>
        </authorList>
    </citation>
    <scope>NUCLEOTIDE SEQUENCE</scope>
</reference>
<proteinExistence type="predicted"/>
<accession>A0A0F9J3H0</accession>
<feature type="non-terminal residue" evidence="1">
    <location>
        <position position="113"/>
    </location>
</feature>
<dbReference type="EMBL" id="LAZR01017427">
    <property type="protein sequence ID" value="KKM00471.1"/>
    <property type="molecule type" value="Genomic_DNA"/>
</dbReference>
<name>A0A0F9J3H0_9ZZZZ</name>